<accession>A0A369L089</accession>
<comment type="caution">
    <text evidence="1">The sequence shown here is derived from an EMBL/GenBank/DDBJ whole genome shotgun (WGS) entry which is preliminary data.</text>
</comment>
<dbReference type="InterPro" id="IPR020049">
    <property type="entry name" value="Major_capsid-like"/>
</dbReference>
<dbReference type="Proteomes" id="UP000253934">
    <property type="component" value="Unassembled WGS sequence"/>
</dbReference>
<proteinExistence type="predicted"/>
<dbReference type="Gene3D" id="3.30.2400.30">
    <property type="match status" value="1"/>
</dbReference>
<dbReference type="Pfam" id="PF09950">
    <property type="entry name" value="Major_capside"/>
    <property type="match status" value="1"/>
</dbReference>
<reference evidence="1" key="1">
    <citation type="submission" date="2018-04" db="EMBL/GenBank/DDBJ databases">
        <title>Draft genome sequence of the Candidatus Spirobacillus cienkowskii, a pathogen of freshwater Daphnia species, reconstructed from hemolymph metagenomic reads.</title>
        <authorList>
            <person name="Bresciani L."/>
            <person name="Lemos L.N."/>
            <person name="Wale N."/>
            <person name="Lin J.Y."/>
            <person name="Fernandes G.R."/>
            <person name="Duffy M.A."/>
            <person name="Rodrigues J.M."/>
        </authorList>
    </citation>
    <scope>NUCLEOTIDE SEQUENCE [LARGE SCALE GENOMIC DNA]</scope>
    <source>
        <strain evidence="1">Binning01</strain>
    </source>
</reference>
<evidence type="ECO:0000313" key="1">
    <source>
        <dbReference type="EMBL" id="RDB37413.1"/>
    </source>
</evidence>
<gene>
    <name evidence="1" type="ORF">DCC88_00360</name>
</gene>
<name>A0A369L089_9BACT</name>
<dbReference type="AlphaFoldDB" id="A0A369L089"/>
<dbReference type="EMBL" id="QOVW01000001">
    <property type="protein sequence ID" value="RDB37413.1"/>
    <property type="molecule type" value="Genomic_DNA"/>
</dbReference>
<keyword evidence="2" id="KW-1185">Reference proteome</keyword>
<evidence type="ECO:0000313" key="2">
    <source>
        <dbReference type="Proteomes" id="UP000253934"/>
    </source>
</evidence>
<dbReference type="PIRSF" id="PIRSF029202">
    <property type="entry name" value="UCP029202"/>
    <property type="match status" value="1"/>
</dbReference>
<sequence>MHDSIFVEEQLKSIVSKAYETNFPNLKAKEIFPVDYSDGDGVDFIEWHSYDARGIAKILASYAAKDIPRVDVSGKKNFIRVFTGGDSFGYSIDDIKKAQRTGVSLEAKKASIALRANEELIEKLAFKGDDNFGIQGILSHPNIPRFAASQNSSGKISWKEKTSQEILDDLSQMFNTMTKTTNEMETPDSIALASDLYNILCDRPYSDRDSTRIIKVFKESKPEIKNIYKVSHFNKAGENGSDVVLFFTKDPEKIVLKIPHETEFLPAQTDGLEYLVCTRLRVAGVVVFMPFSCLIGEGF</sequence>
<organism evidence="1 2">
    <name type="scientific">Spirobacillus cienkowskii</name>
    <dbReference type="NCBI Taxonomy" id="495820"/>
    <lineage>
        <taxon>Bacteria</taxon>
        <taxon>Pseudomonadati</taxon>
        <taxon>Bdellovibrionota</taxon>
        <taxon>Oligoflexia</taxon>
        <taxon>Silvanigrellales</taxon>
        <taxon>Spirobacillus</taxon>
    </lineage>
</organism>
<protein>
    <submittedName>
        <fullName evidence="1">DUF2184 domain-containing protein</fullName>
    </submittedName>
</protein>